<keyword evidence="2" id="KW-1185">Reference proteome</keyword>
<reference evidence="1 2" key="1">
    <citation type="submission" date="2015-11" db="EMBL/GenBank/DDBJ databases">
        <title>Exploring the genomic traits of fungus-feeding bacterial genus Collimonas.</title>
        <authorList>
            <person name="Song C."/>
            <person name="Schmidt R."/>
            <person name="de Jager V."/>
            <person name="Krzyzanowska D."/>
            <person name="Jongedijk E."/>
            <person name="Cankar K."/>
            <person name="Beekwilder J."/>
            <person name="van Veen A."/>
            <person name="de Boer W."/>
            <person name="van Veen J.A."/>
            <person name="Garbeva P."/>
        </authorList>
    </citation>
    <scope>NUCLEOTIDE SEQUENCE [LARGE SCALE GENOMIC DNA]</scope>
    <source>
        <strain evidence="1 2">Ter282</strain>
    </source>
</reference>
<proteinExistence type="predicted"/>
<organism evidence="1 2">
    <name type="scientific">Collimonas arenae</name>
    <dbReference type="NCBI Taxonomy" id="279058"/>
    <lineage>
        <taxon>Bacteria</taxon>
        <taxon>Pseudomonadati</taxon>
        <taxon>Pseudomonadota</taxon>
        <taxon>Betaproteobacteria</taxon>
        <taxon>Burkholderiales</taxon>
        <taxon>Oxalobacteraceae</taxon>
        <taxon>Collimonas</taxon>
    </lineage>
</organism>
<accession>A0A127QIP2</accession>
<gene>
    <name evidence="1" type="ORF">CAter282_1691</name>
</gene>
<dbReference type="PATRIC" id="fig|279058.17.peg.1806"/>
<evidence type="ECO:0000313" key="1">
    <source>
        <dbReference type="EMBL" id="AMP09472.1"/>
    </source>
</evidence>
<dbReference type="EMBL" id="CP013235">
    <property type="protein sequence ID" value="AMP09472.1"/>
    <property type="molecule type" value="Genomic_DNA"/>
</dbReference>
<dbReference type="AlphaFoldDB" id="A0A127QIP2"/>
<protein>
    <submittedName>
        <fullName evidence="1">Uncharacterized protein</fullName>
    </submittedName>
</protein>
<evidence type="ECO:0000313" key="2">
    <source>
        <dbReference type="Proteomes" id="UP000071778"/>
    </source>
</evidence>
<name>A0A127QIP2_9BURK</name>
<sequence>MSAMRPPKQDWDWPHEIYNDYSAPIIRLGDDGPEVILAC</sequence>
<dbReference type="Proteomes" id="UP000071778">
    <property type="component" value="Chromosome"/>
</dbReference>